<name>A0ABY6LP38_9ARAC</name>
<gene>
    <name evidence="1" type="ORF">LAZ67_21000823</name>
</gene>
<dbReference type="Proteomes" id="UP001235939">
    <property type="component" value="Chromosome 21"/>
</dbReference>
<organism evidence="1 2">
    <name type="scientific">Cordylochernes scorpioides</name>
    <dbReference type="NCBI Taxonomy" id="51811"/>
    <lineage>
        <taxon>Eukaryota</taxon>
        <taxon>Metazoa</taxon>
        <taxon>Ecdysozoa</taxon>
        <taxon>Arthropoda</taxon>
        <taxon>Chelicerata</taxon>
        <taxon>Arachnida</taxon>
        <taxon>Pseudoscorpiones</taxon>
        <taxon>Cheliferoidea</taxon>
        <taxon>Chernetidae</taxon>
        <taxon>Cordylochernes</taxon>
    </lineage>
</organism>
<proteinExistence type="predicted"/>
<evidence type="ECO:0000313" key="2">
    <source>
        <dbReference type="Proteomes" id="UP001235939"/>
    </source>
</evidence>
<accession>A0ABY6LP38</accession>
<dbReference type="EMBL" id="CP092883">
    <property type="protein sequence ID" value="UYV82096.1"/>
    <property type="molecule type" value="Genomic_DNA"/>
</dbReference>
<sequence length="59" mass="6810">MLKLSTVEKNISLVLDDLEKVLTTIIIIDKTWENVILTTIYNCFRKCGFEQTKCVEQSS</sequence>
<reference evidence="1 2" key="1">
    <citation type="submission" date="2022-01" db="EMBL/GenBank/DDBJ databases">
        <title>A chromosomal length assembly of Cordylochernes scorpioides.</title>
        <authorList>
            <person name="Zeh D."/>
            <person name="Zeh J."/>
        </authorList>
    </citation>
    <scope>NUCLEOTIDE SEQUENCE [LARGE SCALE GENOMIC DNA]</scope>
    <source>
        <strain evidence="1">IN4F17</strain>
        <tissue evidence="1">Whole Body</tissue>
    </source>
</reference>
<evidence type="ECO:0000313" key="1">
    <source>
        <dbReference type="EMBL" id="UYV82096.1"/>
    </source>
</evidence>
<protein>
    <submittedName>
        <fullName evidence="1">Uncharacterized protein</fullName>
    </submittedName>
</protein>
<keyword evidence="2" id="KW-1185">Reference proteome</keyword>